<feature type="domain" description="CHAT" evidence="2">
    <location>
        <begin position="661"/>
        <end position="928"/>
    </location>
</feature>
<keyword evidence="1" id="KW-0812">Transmembrane</keyword>
<dbReference type="InterPro" id="IPR024983">
    <property type="entry name" value="CHAT_dom"/>
</dbReference>
<dbReference type="KEGG" id="sarm:DVA86_30050"/>
<feature type="transmembrane region" description="Helical" evidence="1">
    <location>
        <begin position="120"/>
        <end position="143"/>
    </location>
</feature>
<accession>A0A345XX36</accession>
<dbReference type="AlphaFoldDB" id="A0A345XX36"/>
<protein>
    <submittedName>
        <fullName evidence="3">CHAT domain-containing protein</fullName>
    </submittedName>
</protein>
<organism evidence="3 4">
    <name type="scientific">Streptomyces armeniacus</name>
    <dbReference type="NCBI Taxonomy" id="83291"/>
    <lineage>
        <taxon>Bacteria</taxon>
        <taxon>Bacillati</taxon>
        <taxon>Actinomycetota</taxon>
        <taxon>Actinomycetes</taxon>
        <taxon>Kitasatosporales</taxon>
        <taxon>Streptomycetaceae</taxon>
        <taxon>Streptomyces</taxon>
    </lineage>
</organism>
<dbReference type="Proteomes" id="UP000254425">
    <property type="component" value="Chromosome"/>
</dbReference>
<evidence type="ECO:0000256" key="1">
    <source>
        <dbReference type="SAM" id="Phobius"/>
    </source>
</evidence>
<evidence type="ECO:0000313" key="4">
    <source>
        <dbReference type="Proteomes" id="UP000254425"/>
    </source>
</evidence>
<keyword evidence="1" id="KW-1133">Transmembrane helix</keyword>
<keyword evidence="4" id="KW-1185">Reference proteome</keyword>
<reference evidence="3 4" key="1">
    <citation type="submission" date="2018-07" db="EMBL/GenBank/DDBJ databases">
        <title>Draft genome of the type strain Streptomyces armeniacus ATCC 15676.</title>
        <authorList>
            <person name="Labana P."/>
            <person name="Gosse J.T."/>
            <person name="Boddy C.N."/>
        </authorList>
    </citation>
    <scope>NUCLEOTIDE SEQUENCE [LARGE SCALE GENOMIC DNA]</scope>
    <source>
        <strain evidence="3 4">ATCC 15676</strain>
    </source>
</reference>
<sequence>MAGWGWWLGRRQGLVFSLDEDPESGVHAALTADGAGQFAYPLAALVLMLLIVAMLRRRREDIRTGLAAWREHPVVLSAGALAWAAAPWCGALLWLLVRDWVLGVPAGRHLSRWVLADRPFAWFVGTLLAITAVFFAVIGPWLTDHLLRVLRYRRRLERLRRQGEDEALSRGILKLGEEIAERPYREQTLISLLLRIQAGRPQGELLDSVLRTLSRIPRLDEPGWLFRLSPLWDSEVRARLVLADALVINYTRTRARPHLDVALLLLEGLHRRPPVLAGRRARAAVALTLAWALGLRDTSPSAADGDDLGRAVVLAEQAAAVLPAETTGGTLGRLLVKRYERQADATTLDRAIDALRPAGRSPALIWALVLRHRATGEGNDLAEAVATAQDTVAEDPDSEEGLAMLLFTVTQVPAWLSGPERDLVADLLDAVDRLPDVSYPLNMVSALLRAALVVDEDDEAALSWYERALTLVEQSASLGLSLEDRKAQLGSMAPAPTTFADIALSIGQVERAVELLELGRTVIWSQTHRLRRSLAPPGEAARLEELRIALDRPGYPAPGRDDLLAGYHAAGARAELAATWEKLTAGQGSGRPMSFSELREAARGGPAVIINVSETGCAAVVVLADRDPVHIRLPDAEHDKLAGRAGGLLHPTLGPRRALSLARHLWDAIAAPVLEVVEPHLGSDRRVWWCPTGPLSAFPLHLAGHHDRNNGPALIDYVVSSYTPSLWALREARRLGPEAAVPAPPPALLAASLRETPGWPELEHAEEEAAVVSARFPAARTLSEQHVTVAATRAALYDHPWVHIACHGDQGGLVLRDGRLGMDELADMELKGGRLAFLSACVTALPDAQVVDEVLHPAAAFHLNGFSHVIGTMWQIVSSDAPTVADDFYRLLLTEGYGPASALHQAQRRLRAEHPGDPARWAPFVHMGP</sequence>
<evidence type="ECO:0000313" key="3">
    <source>
        <dbReference type="EMBL" id="AXK36202.1"/>
    </source>
</evidence>
<proteinExistence type="predicted"/>
<gene>
    <name evidence="3" type="ORF">DVA86_30050</name>
</gene>
<dbReference type="EMBL" id="CP031320">
    <property type="protein sequence ID" value="AXK36202.1"/>
    <property type="molecule type" value="Genomic_DNA"/>
</dbReference>
<name>A0A345XX36_9ACTN</name>
<dbReference type="Pfam" id="PF12770">
    <property type="entry name" value="CHAT"/>
    <property type="match status" value="1"/>
</dbReference>
<evidence type="ECO:0000259" key="2">
    <source>
        <dbReference type="Pfam" id="PF12770"/>
    </source>
</evidence>
<keyword evidence="1" id="KW-0472">Membrane</keyword>
<feature type="transmembrane region" description="Helical" evidence="1">
    <location>
        <begin position="38"/>
        <end position="55"/>
    </location>
</feature>